<sequence length="88" mass="9601">MNSTLITPDHLKARLAEAMPELYTAIVTDTSGGCGQSFTLVVVSNAFVGLNRIQRSRLVNQALSAEIAEIHAFSCKCFSEDEWAKQVV</sequence>
<dbReference type="GO" id="GO:0000122">
    <property type="term" value="P:negative regulation of transcription by RNA polymerase II"/>
    <property type="evidence" value="ECO:0007669"/>
    <property type="project" value="EnsemblFungi"/>
</dbReference>
<dbReference type="GO" id="GO:0051537">
    <property type="term" value="F:2 iron, 2 sulfur cluster binding"/>
    <property type="evidence" value="ECO:0007669"/>
    <property type="project" value="EnsemblFungi"/>
</dbReference>
<dbReference type="EMBL" id="HE806318">
    <property type="protein sequence ID" value="CCH60293.1"/>
    <property type="molecule type" value="Genomic_DNA"/>
</dbReference>
<dbReference type="Proteomes" id="UP000002866">
    <property type="component" value="Chromosome 3"/>
</dbReference>
<gene>
    <name evidence="2" type="primary">TBLA0C04970</name>
    <name evidence="2" type="ORF">TBLA_0C04970</name>
</gene>
<evidence type="ECO:0000256" key="1">
    <source>
        <dbReference type="RuleBase" id="RU003860"/>
    </source>
</evidence>
<reference evidence="2 3" key="1">
    <citation type="journal article" date="2011" name="Proc. Natl. Acad. Sci. U.S.A.">
        <title>Evolutionary erosion of yeast sex chromosomes by mating-type switching accidents.</title>
        <authorList>
            <person name="Gordon J.L."/>
            <person name="Armisen D."/>
            <person name="Proux-Wera E."/>
            <person name="Oheigeartaigh S.S."/>
            <person name="Byrne K.P."/>
            <person name="Wolfe K.H."/>
        </authorList>
    </citation>
    <scope>NUCLEOTIDE SEQUENCE [LARGE SCALE GENOMIC DNA]</scope>
    <source>
        <strain evidence="3">ATCC 34711 / CBS 6284 / DSM 70876 / NBRC 10599 / NRRL Y-10934 / UCD 77-7</strain>
    </source>
</reference>
<dbReference type="eggNOG" id="KOG3348">
    <property type="taxonomic scope" value="Eukaryota"/>
</dbReference>
<dbReference type="STRING" id="1071380.I2H1P1"/>
<accession>I2H1P1</accession>
<dbReference type="SUPFAM" id="SSF82657">
    <property type="entry name" value="BolA-like"/>
    <property type="match status" value="1"/>
</dbReference>
<name>I2H1P1_HENB6</name>
<dbReference type="AlphaFoldDB" id="I2H1P1"/>
<dbReference type="KEGG" id="tbl:TBLA_0C04970"/>
<dbReference type="InterPro" id="IPR036065">
    <property type="entry name" value="BolA-like_sf"/>
</dbReference>
<keyword evidence="3" id="KW-1185">Reference proteome</keyword>
<dbReference type="GO" id="GO:0051604">
    <property type="term" value="P:protein maturation"/>
    <property type="evidence" value="ECO:0007669"/>
    <property type="project" value="InterPro"/>
</dbReference>
<dbReference type="RefSeq" id="XP_004179812.1">
    <property type="nucleotide sequence ID" value="XM_004179764.1"/>
</dbReference>
<dbReference type="OrthoDB" id="4983at2759"/>
<evidence type="ECO:0008006" key="4">
    <source>
        <dbReference type="Google" id="ProtNLM"/>
    </source>
</evidence>
<dbReference type="Pfam" id="PF01722">
    <property type="entry name" value="BolA"/>
    <property type="match status" value="1"/>
</dbReference>
<dbReference type="FunCoup" id="I2H1P1">
    <property type="interactions" value="312"/>
</dbReference>
<dbReference type="PIRSF" id="PIRSF003113">
    <property type="entry name" value="BolA"/>
    <property type="match status" value="1"/>
</dbReference>
<dbReference type="InterPro" id="IPR045115">
    <property type="entry name" value="BOL2"/>
</dbReference>
<dbReference type="GeneID" id="14495273"/>
<evidence type="ECO:0000313" key="2">
    <source>
        <dbReference type="EMBL" id="CCH60293.1"/>
    </source>
</evidence>
<dbReference type="GO" id="GO:0005829">
    <property type="term" value="C:cytosol"/>
    <property type="evidence" value="ECO:0007669"/>
    <property type="project" value="EnsemblFungi"/>
</dbReference>
<dbReference type="PANTHER" id="PTHR12735">
    <property type="entry name" value="BOLA-LIKE PROTEIN-RELATED"/>
    <property type="match status" value="1"/>
</dbReference>
<evidence type="ECO:0000313" key="3">
    <source>
        <dbReference type="Proteomes" id="UP000002866"/>
    </source>
</evidence>
<organism evidence="2 3">
    <name type="scientific">Henningerozyma blattae (strain ATCC 34711 / CBS 6284 / DSM 70876 / NBRC 10599 / NRRL Y-10934 / UCD 77-7)</name>
    <name type="common">Yeast</name>
    <name type="synonym">Tetrapisispora blattae</name>
    <dbReference type="NCBI Taxonomy" id="1071380"/>
    <lineage>
        <taxon>Eukaryota</taxon>
        <taxon>Fungi</taxon>
        <taxon>Dikarya</taxon>
        <taxon>Ascomycota</taxon>
        <taxon>Saccharomycotina</taxon>
        <taxon>Saccharomycetes</taxon>
        <taxon>Saccharomycetales</taxon>
        <taxon>Saccharomycetaceae</taxon>
        <taxon>Henningerozyma</taxon>
    </lineage>
</organism>
<dbReference type="GO" id="GO:0005634">
    <property type="term" value="C:nucleus"/>
    <property type="evidence" value="ECO:0007669"/>
    <property type="project" value="EnsemblFungi"/>
</dbReference>
<comment type="similarity">
    <text evidence="1">Belongs to the BolA/IbaG family.</text>
</comment>
<dbReference type="PANTHER" id="PTHR12735:SF27">
    <property type="entry name" value="BOLA-LIKE PROTEIN 2"/>
    <property type="match status" value="1"/>
</dbReference>
<dbReference type="GO" id="GO:0006879">
    <property type="term" value="P:intracellular iron ion homeostasis"/>
    <property type="evidence" value="ECO:0007669"/>
    <property type="project" value="EnsemblFungi"/>
</dbReference>
<protein>
    <recommendedName>
        <fullName evidence="4">BolA-like protein</fullName>
    </recommendedName>
</protein>
<dbReference type="OMA" id="VHAFSQK"/>
<dbReference type="GO" id="GO:0071281">
    <property type="term" value="P:cellular response to iron ion"/>
    <property type="evidence" value="ECO:0007669"/>
    <property type="project" value="EnsemblFungi"/>
</dbReference>
<dbReference type="InParanoid" id="I2H1P1"/>
<dbReference type="GO" id="GO:1990229">
    <property type="term" value="C:iron-sulfur cluster assembly complex"/>
    <property type="evidence" value="ECO:0007669"/>
    <property type="project" value="EnsemblFungi"/>
</dbReference>
<dbReference type="Gene3D" id="3.30.300.90">
    <property type="entry name" value="BolA-like"/>
    <property type="match status" value="1"/>
</dbReference>
<proteinExistence type="inferred from homology"/>
<dbReference type="GO" id="GO:0045944">
    <property type="term" value="P:positive regulation of transcription by RNA polymerase II"/>
    <property type="evidence" value="ECO:0007669"/>
    <property type="project" value="EnsemblFungi"/>
</dbReference>
<dbReference type="InterPro" id="IPR002634">
    <property type="entry name" value="BolA"/>
</dbReference>
<dbReference type="HOGENOM" id="CLU_109462_4_0_1"/>